<keyword evidence="3" id="KW-1185">Reference proteome</keyword>
<sequence>MKMENNIVKLYKDIQQQGFDPLKLLIADVDKLYRLSTSEQKELKLCLIKDTVAHHFENNPYYKKLCEEQGFVPSDIKVFDDLTKIPLIPVSVFKSGDNYKLLSKPLQEIEHEMRSTGTSGIPSVYRRCHQTMTNTAFAVVSNYRSMFQISTGAGLFLCPSPEDVPEMAMVKIFNFLAGLLDTTYYALGENYKFNAEESIEKLNSWQDKFSRHIIGPPFLINRFITYLKNNNIKLKLDSQSLVIMMGGWKRFTGEMISRDQLNQEIETWLGIPRSNVRDMYGMVEANFMAIEDEFNHKHVPPYIHFSVRDPNDLSKELPDGETGQLAILDPLSLSAPVMIQTEDLVFIRKDETKSWRNSQRIEFVSRTPAAKEFGCCAVTLERNMASNEACEGNSKSCCQK</sequence>
<reference evidence="2 3" key="1">
    <citation type="journal article" date="2014" name="Appl. Environ. Microbiol.">
        <title>Gut symbionts from distinct hosts exhibit genotoxic activity via divergent colibactin biosynthetic pathways.</title>
        <authorList>
            <person name="Engel P."/>
            <person name="Vizcaino M.I."/>
            <person name="Crawford J.M."/>
        </authorList>
    </citation>
    <scope>NUCLEOTIDE SEQUENCE [LARGE SCALE GENOMIC DNA]</scope>
    <source>
        <strain evidence="2 3">PEB0191</strain>
    </source>
</reference>
<dbReference type="InterPro" id="IPR016671">
    <property type="entry name" value="LuxE_bac"/>
</dbReference>
<dbReference type="InterPro" id="IPR007534">
    <property type="entry name" value="LuxE"/>
</dbReference>
<gene>
    <name evidence="2" type="ORF">FPB0191_01412</name>
</gene>
<dbReference type="Pfam" id="PF04443">
    <property type="entry name" value="LuxE"/>
    <property type="match status" value="1"/>
</dbReference>
<proteinExistence type="predicted"/>
<organism evidence="2 3">
    <name type="scientific">Frischella perrara</name>
    <dbReference type="NCBI Taxonomy" id="1267021"/>
    <lineage>
        <taxon>Bacteria</taxon>
        <taxon>Pseudomonadati</taxon>
        <taxon>Pseudomonadota</taxon>
        <taxon>Gammaproteobacteria</taxon>
        <taxon>Orbales</taxon>
        <taxon>Orbaceae</taxon>
        <taxon>Frischella</taxon>
    </lineage>
</organism>
<dbReference type="RefSeq" id="WP_202965326.1">
    <property type="nucleotide sequence ID" value="NZ_CP009056.1"/>
</dbReference>
<dbReference type="GO" id="GO:0008218">
    <property type="term" value="P:bioluminescence"/>
    <property type="evidence" value="ECO:0007669"/>
    <property type="project" value="InterPro"/>
</dbReference>
<evidence type="ECO:0000313" key="3">
    <source>
        <dbReference type="Proteomes" id="UP000030901"/>
    </source>
</evidence>
<protein>
    <submittedName>
        <fullName evidence="2">Coenzyme F390 synthetase</fullName>
        <ecNumber evidence="2">6.2.1.19</ecNumber>
    </submittedName>
</protein>
<keyword evidence="2" id="KW-0436">Ligase</keyword>
<dbReference type="STRING" id="1267021.FPB0191_01412"/>
<dbReference type="EC" id="6.2.1.19" evidence="2"/>
<dbReference type="EMBL" id="CP009056">
    <property type="protein sequence ID" value="AJA45231.1"/>
    <property type="molecule type" value="Genomic_DNA"/>
</dbReference>
<dbReference type="Proteomes" id="UP000030901">
    <property type="component" value="Chromosome"/>
</dbReference>
<dbReference type="AlphaFoldDB" id="A0A0A7S7G6"/>
<dbReference type="GO" id="GO:0047474">
    <property type="term" value="F:long-chain fatty acid--protein ligase activity"/>
    <property type="evidence" value="ECO:0007669"/>
    <property type="project" value="UniProtKB-EC"/>
</dbReference>
<accession>A0A0A7S7G6</accession>
<evidence type="ECO:0000313" key="2">
    <source>
        <dbReference type="EMBL" id="AJA45231.1"/>
    </source>
</evidence>
<dbReference type="Gene3D" id="3.40.50.12780">
    <property type="entry name" value="N-terminal domain of ligase-like"/>
    <property type="match status" value="1"/>
</dbReference>
<dbReference type="SUPFAM" id="SSF56801">
    <property type="entry name" value="Acetyl-CoA synthetase-like"/>
    <property type="match status" value="1"/>
</dbReference>
<name>A0A0A7S7G6_FRIPE</name>
<dbReference type="PIRSF" id="PIRSF016580">
    <property type="entry name" value="Acyl-protein_synthetase_LuxE"/>
    <property type="match status" value="1"/>
</dbReference>
<feature type="domain" description="Acyl-protein synthetase LuxE" evidence="1">
    <location>
        <begin position="33"/>
        <end position="378"/>
    </location>
</feature>
<evidence type="ECO:0000259" key="1">
    <source>
        <dbReference type="Pfam" id="PF04443"/>
    </source>
</evidence>
<dbReference type="KEGG" id="fpp:FPB0191_01412"/>
<dbReference type="InterPro" id="IPR042099">
    <property type="entry name" value="ANL_N_sf"/>
</dbReference>
<dbReference type="HOGENOM" id="CLU_051326_1_0_6"/>